<accession>A0AAV1HU21</accession>
<evidence type="ECO:0000313" key="4">
    <source>
        <dbReference type="Proteomes" id="UP001314263"/>
    </source>
</evidence>
<dbReference type="Gene3D" id="3.40.50.12780">
    <property type="entry name" value="N-terminal domain of ligase-like"/>
    <property type="match status" value="1"/>
</dbReference>
<protein>
    <recommendedName>
        <fullName evidence="2">AMP-dependent synthetase/ligase domain-containing protein</fullName>
    </recommendedName>
</protein>
<feature type="compositionally biased region" description="Low complexity" evidence="1">
    <location>
        <begin position="361"/>
        <end position="395"/>
    </location>
</feature>
<feature type="region of interest" description="Disordered" evidence="1">
    <location>
        <begin position="350"/>
        <end position="400"/>
    </location>
</feature>
<dbReference type="GO" id="GO:0006631">
    <property type="term" value="P:fatty acid metabolic process"/>
    <property type="evidence" value="ECO:0007669"/>
    <property type="project" value="TreeGrafter"/>
</dbReference>
<dbReference type="Pfam" id="PF00501">
    <property type="entry name" value="AMP-binding"/>
    <property type="match status" value="1"/>
</dbReference>
<evidence type="ECO:0000256" key="1">
    <source>
        <dbReference type="SAM" id="MobiDB-lite"/>
    </source>
</evidence>
<dbReference type="SUPFAM" id="SSF56801">
    <property type="entry name" value="Acetyl-CoA synthetase-like"/>
    <property type="match status" value="1"/>
</dbReference>
<keyword evidence="4" id="KW-1185">Reference proteome</keyword>
<gene>
    <name evidence="3" type="ORF">CVIRNUC_001688</name>
</gene>
<dbReference type="AlphaFoldDB" id="A0AAV1HU21"/>
<proteinExistence type="predicted"/>
<dbReference type="EMBL" id="CAUYUE010000002">
    <property type="protein sequence ID" value="CAK0746382.1"/>
    <property type="molecule type" value="Genomic_DNA"/>
</dbReference>
<sequence length="539" mass="56881">MAHICSYLAQRAACSPDKTLTVCLEHKSSTQVVSLEVAALSKALREAHGIGLGDRIGLIAKGTDAFLKAFLAITACGAVAVPINLRWSVPETEAALKSVAASLVFVDADLLSIFLSVLSSYRCIVIGSGAHAEQPRKGDIVRQSTDWSCMQDLTREHMGAHLQLQAPADSAALICFTSGTSGPPKGVIISHTALHCQAMAKLHAVGYREDDMYLHCAPLFHVGGLSSMIAMLAAGATQVFQPAFDAANMLSLIKQHSITSFISVPAMVVSLCEAASQVSLLRAQEPRQSMRARAAYPCVRVILLGGGELPGRLKVPLRMLFPGAQIVTAYGMTEACSSMTFGPLDMPSCRAASGEQPQHESSAAAAVPAGAEPAAAQAAGGSLPGGLSRSYRRSGPGSGRGMWGVGSGAVPVGWPPPGIDMCIAPAQSEGSSASSKAGEILTRGPHVMLGYWADPEATRVARLPGGWLRTGDLGQVDQSGCLWLLGRIKDVVRSGSESVNAAAVERMLLQRGMRRFREWLQQLWWASHMSDWESRSALC</sequence>
<dbReference type="PANTHER" id="PTHR43201:SF32">
    <property type="entry name" value="2-SUCCINYLBENZOATE--COA LIGASE, CHLOROPLASTIC_PEROXISOMAL"/>
    <property type="match status" value="1"/>
</dbReference>
<name>A0AAV1HU21_9CHLO</name>
<feature type="domain" description="AMP-dependent synthetase/ligase" evidence="2">
    <location>
        <begin position="9"/>
        <end position="348"/>
    </location>
</feature>
<evidence type="ECO:0000313" key="3">
    <source>
        <dbReference type="EMBL" id="CAK0746382.1"/>
    </source>
</evidence>
<evidence type="ECO:0000259" key="2">
    <source>
        <dbReference type="Pfam" id="PF00501"/>
    </source>
</evidence>
<organism evidence="3 4">
    <name type="scientific">Coccomyxa viridis</name>
    <dbReference type="NCBI Taxonomy" id="1274662"/>
    <lineage>
        <taxon>Eukaryota</taxon>
        <taxon>Viridiplantae</taxon>
        <taxon>Chlorophyta</taxon>
        <taxon>core chlorophytes</taxon>
        <taxon>Trebouxiophyceae</taxon>
        <taxon>Trebouxiophyceae incertae sedis</taxon>
        <taxon>Coccomyxaceae</taxon>
        <taxon>Coccomyxa</taxon>
    </lineage>
</organism>
<reference evidence="3 4" key="1">
    <citation type="submission" date="2023-10" db="EMBL/GenBank/DDBJ databases">
        <authorList>
            <person name="Maclean D."/>
            <person name="Macfadyen A."/>
        </authorList>
    </citation>
    <scope>NUCLEOTIDE SEQUENCE [LARGE SCALE GENOMIC DNA]</scope>
</reference>
<dbReference type="PANTHER" id="PTHR43201">
    <property type="entry name" value="ACYL-COA SYNTHETASE"/>
    <property type="match status" value="1"/>
</dbReference>
<comment type="caution">
    <text evidence="3">The sequence shown here is derived from an EMBL/GenBank/DDBJ whole genome shotgun (WGS) entry which is preliminary data.</text>
</comment>
<dbReference type="InterPro" id="IPR042099">
    <property type="entry name" value="ANL_N_sf"/>
</dbReference>
<dbReference type="PROSITE" id="PS00455">
    <property type="entry name" value="AMP_BINDING"/>
    <property type="match status" value="1"/>
</dbReference>
<dbReference type="InterPro" id="IPR020845">
    <property type="entry name" value="AMP-binding_CS"/>
</dbReference>
<dbReference type="GO" id="GO:0031956">
    <property type="term" value="F:medium-chain fatty acid-CoA ligase activity"/>
    <property type="evidence" value="ECO:0007669"/>
    <property type="project" value="TreeGrafter"/>
</dbReference>
<dbReference type="InterPro" id="IPR000873">
    <property type="entry name" value="AMP-dep_synth/lig_dom"/>
</dbReference>
<dbReference type="Proteomes" id="UP001314263">
    <property type="component" value="Unassembled WGS sequence"/>
</dbReference>